<accession>A0ABT4Q4I5</accession>
<dbReference type="Proteomes" id="UP001527882">
    <property type="component" value="Unassembled WGS sequence"/>
</dbReference>
<sequence>MKIRQFTLLAAAGMTLILAAGCSQGDSKQAKGGNSEQDKPAAAAPESKEPVKLLMAQKWSEITEADFKSLIVEPLKQKYPNIEIELLKGENIKEMIAAGTVPDLVAT</sequence>
<dbReference type="EMBL" id="JAQAGZ010000003">
    <property type="protein sequence ID" value="MCZ8511772.1"/>
    <property type="molecule type" value="Genomic_DNA"/>
</dbReference>
<keyword evidence="2" id="KW-0732">Signal</keyword>
<gene>
    <name evidence="3" type="ORF">O9H85_04910</name>
</gene>
<evidence type="ECO:0000313" key="3">
    <source>
        <dbReference type="EMBL" id="MCZ8511772.1"/>
    </source>
</evidence>
<dbReference type="Gene3D" id="3.40.190.10">
    <property type="entry name" value="Periplasmic binding protein-like II"/>
    <property type="match status" value="1"/>
</dbReference>
<dbReference type="RefSeq" id="WP_269880175.1">
    <property type="nucleotide sequence ID" value="NZ_JAQAGZ010000003.1"/>
</dbReference>
<proteinExistence type="predicted"/>
<comment type="caution">
    <text evidence="3">The sequence shown here is derived from an EMBL/GenBank/DDBJ whole genome shotgun (WGS) entry which is preliminary data.</text>
</comment>
<evidence type="ECO:0000313" key="4">
    <source>
        <dbReference type="Proteomes" id="UP001527882"/>
    </source>
</evidence>
<dbReference type="PROSITE" id="PS51257">
    <property type="entry name" value="PROKAR_LIPOPROTEIN"/>
    <property type="match status" value="1"/>
</dbReference>
<protein>
    <recommendedName>
        <fullName evidence="5">Extracellular solute-binding protein</fullName>
    </recommendedName>
</protein>
<evidence type="ECO:0000256" key="1">
    <source>
        <dbReference type="SAM" id="MobiDB-lite"/>
    </source>
</evidence>
<feature type="region of interest" description="Disordered" evidence="1">
    <location>
        <begin position="24"/>
        <end position="49"/>
    </location>
</feature>
<name>A0ABT4Q4I5_9BACL</name>
<feature type="chain" id="PRO_5047333772" description="Extracellular solute-binding protein" evidence="2">
    <location>
        <begin position="26"/>
        <end position="107"/>
    </location>
</feature>
<reference evidence="3 4" key="1">
    <citation type="submission" date="2022-12" db="EMBL/GenBank/DDBJ databases">
        <title>Draft genome sequence of Paenibacillus sp. dW9.</title>
        <authorList>
            <person name="Choi E.-W."/>
            <person name="Kim D.-U."/>
        </authorList>
    </citation>
    <scope>NUCLEOTIDE SEQUENCE [LARGE SCALE GENOMIC DNA]</scope>
    <source>
        <strain evidence="4">dW9</strain>
    </source>
</reference>
<keyword evidence="4" id="KW-1185">Reference proteome</keyword>
<evidence type="ECO:0008006" key="5">
    <source>
        <dbReference type="Google" id="ProtNLM"/>
    </source>
</evidence>
<evidence type="ECO:0000256" key="2">
    <source>
        <dbReference type="SAM" id="SignalP"/>
    </source>
</evidence>
<feature type="compositionally biased region" description="Polar residues" evidence="1">
    <location>
        <begin position="24"/>
        <end position="35"/>
    </location>
</feature>
<feature type="signal peptide" evidence="2">
    <location>
        <begin position="1"/>
        <end position="25"/>
    </location>
</feature>
<organism evidence="3 4">
    <name type="scientific">Paenibacillus gyeongsangnamensis</name>
    <dbReference type="NCBI Taxonomy" id="3388067"/>
    <lineage>
        <taxon>Bacteria</taxon>
        <taxon>Bacillati</taxon>
        <taxon>Bacillota</taxon>
        <taxon>Bacilli</taxon>
        <taxon>Bacillales</taxon>
        <taxon>Paenibacillaceae</taxon>
        <taxon>Paenibacillus</taxon>
    </lineage>
</organism>